<dbReference type="InterPro" id="IPR041657">
    <property type="entry name" value="HTH_17"/>
</dbReference>
<dbReference type="InterPro" id="IPR024370">
    <property type="entry name" value="PBP_domain"/>
</dbReference>
<dbReference type="SUPFAM" id="SSF53850">
    <property type="entry name" value="Periplasmic binding protein-like II"/>
    <property type="match status" value="1"/>
</dbReference>
<dbReference type="Proteomes" id="UP000184251">
    <property type="component" value="Unassembled WGS sequence"/>
</dbReference>
<dbReference type="InterPro" id="IPR010093">
    <property type="entry name" value="SinI_DNA-bd"/>
</dbReference>
<name>A0A1M4SAL6_9FIRM</name>
<dbReference type="OrthoDB" id="9804758at2"/>
<feature type="domain" description="Helix-turn-helix" evidence="2">
    <location>
        <begin position="7"/>
        <end position="54"/>
    </location>
</feature>
<gene>
    <name evidence="3" type="ORF">SAMN02746064_00184</name>
</gene>
<dbReference type="SUPFAM" id="SSF46955">
    <property type="entry name" value="Putative DNA-binding domain"/>
    <property type="match status" value="1"/>
</dbReference>
<dbReference type="NCBIfam" id="TIGR01764">
    <property type="entry name" value="excise"/>
    <property type="match status" value="1"/>
</dbReference>
<dbReference type="GO" id="GO:0003677">
    <property type="term" value="F:DNA binding"/>
    <property type="evidence" value="ECO:0007669"/>
    <property type="project" value="InterPro"/>
</dbReference>
<evidence type="ECO:0000259" key="1">
    <source>
        <dbReference type="Pfam" id="PF12727"/>
    </source>
</evidence>
<organism evidence="3 4">
    <name type="scientific">Alkalibacter saccharofermentans DSM 14828</name>
    <dbReference type="NCBI Taxonomy" id="1120975"/>
    <lineage>
        <taxon>Bacteria</taxon>
        <taxon>Bacillati</taxon>
        <taxon>Bacillota</taxon>
        <taxon>Clostridia</taxon>
        <taxon>Eubacteriales</taxon>
        <taxon>Eubacteriaceae</taxon>
        <taxon>Alkalibacter</taxon>
    </lineage>
</organism>
<proteinExistence type="predicted"/>
<feature type="domain" description="PBP" evidence="1">
    <location>
        <begin position="105"/>
        <end position="295"/>
    </location>
</feature>
<evidence type="ECO:0000313" key="3">
    <source>
        <dbReference type="EMBL" id="SHE29232.1"/>
    </source>
</evidence>
<dbReference type="AlphaFoldDB" id="A0A1M4SAL6"/>
<dbReference type="PANTHER" id="PTHR38431:SF1">
    <property type="entry name" value="BLL2305 PROTEIN"/>
    <property type="match status" value="1"/>
</dbReference>
<accession>A0A1M4SAL6</accession>
<protein>
    <submittedName>
        <fullName evidence="3">Putative molybdopterin biosynthesis protein</fullName>
    </submittedName>
</protein>
<dbReference type="InterPro" id="IPR009061">
    <property type="entry name" value="DNA-bd_dom_put_sf"/>
</dbReference>
<evidence type="ECO:0000259" key="2">
    <source>
        <dbReference type="Pfam" id="PF12728"/>
    </source>
</evidence>
<dbReference type="Pfam" id="PF12728">
    <property type="entry name" value="HTH_17"/>
    <property type="match status" value="1"/>
</dbReference>
<evidence type="ECO:0000313" key="4">
    <source>
        <dbReference type="Proteomes" id="UP000184251"/>
    </source>
</evidence>
<dbReference type="Gene3D" id="3.40.190.10">
    <property type="entry name" value="Periplasmic binding protein-like II"/>
    <property type="match status" value="1"/>
</dbReference>
<keyword evidence="4" id="KW-1185">Reference proteome</keyword>
<dbReference type="Pfam" id="PF12727">
    <property type="entry name" value="PBP_like"/>
    <property type="match status" value="1"/>
</dbReference>
<dbReference type="STRING" id="1120975.SAMN02746064_00184"/>
<dbReference type="EMBL" id="FQTU01000001">
    <property type="protein sequence ID" value="SHE29232.1"/>
    <property type="molecule type" value="Genomic_DNA"/>
</dbReference>
<dbReference type="RefSeq" id="WP_073269184.1">
    <property type="nucleotide sequence ID" value="NZ_FQTU01000001.1"/>
</dbReference>
<sequence>MAEEQTLTPQEVADLLKITKNTVYQLIKRGDLNSYKVGKKIRIDMSDVEAYKNKDRNIAHVSPGPIQSQIVQGLVKDLGNYQESIKEDALVICGQDICLDILSRYLQLHPQGARSLRSYVGSYAGLYELYNGNAQMATVHLWDGETDSYNIPYVKYMLPATSAVIVHLAKRNQGFYVKRGNPKNVTKWQDLAGKDITLINREKGSGSRVLLDQHLKRLGLDKRNINGYQRESISHLAVASTVSRGGADVGIGNEKAAQQVKGIDFVFLQEERYELVFKKEDMEKPPFQAVLSILRSEDFRLELEGIGGYDLSELGSVTAIT</sequence>
<reference evidence="3 4" key="1">
    <citation type="submission" date="2016-11" db="EMBL/GenBank/DDBJ databases">
        <authorList>
            <person name="Jaros S."/>
            <person name="Januszkiewicz K."/>
            <person name="Wedrychowicz H."/>
        </authorList>
    </citation>
    <scope>NUCLEOTIDE SEQUENCE [LARGE SCALE GENOMIC DNA]</scope>
    <source>
        <strain evidence="3 4">DSM 14828</strain>
    </source>
</reference>
<dbReference type="PANTHER" id="PTHR38431">
    <property type="entry name" value="BLL2305 PROTEIN"/>
    <property type="match status" value="1"/>
</dbReference>